<keyword evidence="3" id="KW-1185">Reference proteome</keyword>
<dbReference type="InterPro" id="IPR042095">
    <property type="entry name" value="SUMF_sf"/>
</dbReference>
<reference evidence="2" key="1">
    <citation type="submission" date="2020-08" db="EMBL/GenBank/DDBJ databases">
        <title>Novel species isolated from subtropical streams in China.</title>
        <authorList>
            <person name="Lu H."/>
        </authorList>
    </citation>
    <scope>NUCLEOTIDE SEQUENCE</scope>
    <source>
        <strain evidence="2">CY7W</strain>
    </source>
</reference>
<dbReference type="EMBL" id="JACOGG010000001">
    <property type="protein sequence ID" value="MBC3933739.1"/>
    <property type="molecule type" value="Genomic_DNA"/>
</dbReference>
<accession>A0A923KRD6</accession>
<feature type="domain" description="Sulfatase-modifying factor enzyme-like" evidence="1">
    <location>
        <begin position="386"/>
        <end position="453"/>
    </location>
</feature>
<dbReference type="Gene3D" id="3.90.1580.10">
    <property type="entry name" value="paralog of FGE (formylglycine-generating enzyme)"/>
    <property type="match status" value="1"/>
</dbReference>
<dbReference type="RefSeq" id="WP_186879397.1">
    <property type="nucleotide sequence ID" value="NZ_JACOGG010000001.1"/>
</dbReference>
<dbReference type="InterPro" id="IPR016187">
    <property type="entry name" value="CTDL_fold"/>
</dbReference>
<dbReference type="Proteomes" id="UP000612361">
    <property type="component" value="Unassembled WGS sequence"/>
</dbReference>
<protein>
    <submittedName>
        <fullName evidence="2">SUMF1/EgtB/PvdO family nonheme iron enzyme</fullName>
    </submittedName>
</protein>
<sequence length="599" mass="68943">MSEKIKSAEHRLGFLLLRDGHAIPLRGISPEEIKQGAKHRILHPDADQLQHRKTLNAIVDRLGFSGDFGDFLSTGWPDFERFLKKNGCTSQTGVFPVDHGGCIDLHFGPLGGPTPRQLSDRIFHSDLTCPARIFLGYGVDWSAWDNGDGIHCPQDAIVTIKGAFKDAEDRGRQLFKRRHDLMMQWGFLDDKLIYGDPKRIIDKTYWAQGSDPKAREESQARVAAAVRAFRAVFNCQSEGWVDVRPYNDRLVVLRAHDGKWDILWRNYRESEPPHPIGIANSNNLQIEDIPSRLMTKSDHLRKFHFRQDIWEEREEHEAEQAFYDRGGKIWERRMTSDIDVRISWLKDQRLWSEQNRAQWTGPLPNGFKAVLVNGRSVAMSDIVDVASFRQMLIETGYGERRNTVREPWERANDKASDEVPVGASWTDAQAYCAWRERQLGVNLRLPTQSELRAIRPAYSKHYESMAFMDFPWENFPPRPIVNPQGNAGHKNVPSAVTWSESRFLEVSPDMPEFPDESGVADRSRKRWIKDFPPCASWKNPLPWVDHEGLAFIDAWDSYEWCQEKGVISGRFWEGEIGSESWGAYKNIKVTFRVVIDLEG</sequence>
<gene>
    <name evidence="2" type="ORF">H8K47_00070</name>
</gene>
<comment type="caution">
    <text evidence="2">The sequence shown here is derived from an EMBL/GenBank/DDBJ whole genome shotgun (WGS) entry which is preliminary data.</text>
</comment>
<dbReference type="AlphaFoldDB" id="A0A923KRD6"/>
<organism evidence="2 3">
    <name type="scientific">Undibacterium rugosum</name>
    <dbReference type="NCBI Taxonomy" id="2762291"/>
    <lineage>
        <taxon>Bacteria</taxon>
        <taxon>Pseudomonadati</taxon>
        <taxon>Pseudomonadota</taxon>
        <taxon>Betaproteobacteria</taxon>
        <taxon>Burkholderiales</taxon>
        <taxon>Oxalobacteraceae</taxon>
        <taxon>Undibacterium</taxon>
    </lineage>
</organism>
<dbReference type="SUPFAM" id="SSF56436">
    <property type="entry name" value="C-type lectin-like"/>
    <property type="match status" value="1"/>
</dbReference>
<dbReference type="Pfam" id="PF03781">
    <property type="entry name" value="FGE-sulfatase"/>
    <property type="match status" value="1"/>
</dbReference>
<proteinExistence type="predicted"/>
<name>A0A923KRD6_9BURK</name>
<evidence type="ECO:0000259" key="1">
    <source>
        <dbReference type="Pfam" id="PF03781"/>
    </source>
</evidence>
<evidence type="ECO:0000313" key="3">
    <source>
        <dbReference type="Proteomes" id="UP000612361"/>
    </source>
</evidence>
<dbReference type="InterPro" id="IPR005532">
    <property type="entry name" value="SUMF_dom"/>
</dbReference>
<evidence type="ECO:0000313" key="2">
    <source>
        <dbReference type="EMBL" id="MBC3933739.1"/>
    </source>
</evidence>